<dbReference type="AlphaFoldDB" id="A1CNZ8"/>
<accession>A1CNZ8</accession>
<organism evidence="1 2">
    <name type="scientific">Aspergillus clavatus (strain ATCC 1007 / CBS 513.65 / DSM 816 / NCTC 3887 / NRRL 1 / QM 1276 / 107)</name>
    <dbReference type="NCBI Taxonomy" id="344612"/>
    <lineage>
        <taxon>Eukaryota</taxon>
        <taxon>Fungi</taxon>
        <taxon>Dikarya</taxon>
        <taxon>Ascomycota</taxon>
        <taxon>Pezizomycotina</taxon>
        <taxon>Eurotiomycetes</taxon>
        <taxon>Eurotiomycetidae</taxon>
        <taxon>Eurotiales</taxon>
        <taxon>Aspergillaceae</taxon>
        <taxon>Aspergillus</taxon>
        <taxon>Aspergillus subgen. Fumigati</taxon>
    </lineage>
</organism>
<gene>
    <name evidence="1" type="ORF">ACLA_020760</name>
</gene>
<keyword evidence="2" id="KW-1185">Reference proteome</keyword>
<name>A1CNZ8_ASPCL</name>
<dbReference type="GeneID" id="4701232"/>
<sequence>MSPLMLVPSDLSKEEAAAAAAPVTVPAPAPAAPATATAAAPSPSLPLCVCGGRPQAVFRRVDECVAGPHRKGSLCLWAAAAPSGHSQGHCRMMGEMSIFSTVRRVTC</sequence>
<dbReference type="VEuPathDB" id="FungiDB:ACLA_020760"/>
<dbReference type="EMBL" id="DS027059">
    <property type="protein sequence ID" value="EAW07369.1"/>
    <property type="molecule type" value="Genomic_DNA"/>
</dbReference>
<dbReference type="Proteomes" id="UP000006701">
    <property type="component" value="Unassembled WGS sequence"/>
</dbReference>
<evidence type="ECO:0000313" key="1">
    <source>
        <dbReference type="EMBL" id="EAW07369.1"/>
    </source>
</evidence>
<dbReference type="KEGG" id="act:ACLA_020760"/>
<proteinExistence type="predicted"/>
<reference evidence="1 2" key="1">
    <citation type="journal article" date="2008" name="PLoS Genet.">
        <title>Genomic islands in the pathogenic filamentous fungus Aspergillus fumigatus.</title>
        <authorList>
            <person name="Fedorova N.D."/>
            <person name="Khaldi N."/>
            <person name="Joardar V.S."/>
            <person name="Maiti R."/>
            <person name="Amedeo P."/>
            <person name="Anderson M.J."/>
            <person name="Crabtree J."/>
            <person name="Silva J.C."/>
            <person name="Badger J.H."/>
            <person name="Albarraq A."/>
            <person name="Angiuoli S."/>
            <person name="Bussey H."/>
            <person name="Bowyer P."/>
            <person name="Cotty P.J."/>
            <person name="Dyer P.S."/>
            <person name="Egan A."/>
            <person name="Galens K."/>
            <person name="Fraser-Liggett C.M."/>
            <person name="Haas B.J."/>
            <person name="Inman J.M."/>
            <person name="Kent R."/>
            <person name="Lemieux S."/>
            <person name="Malavazi I."/>
            <person name="Orvis J."/>
            <person name="Roemer T."/>
            <person name="Ronning C.M."/>
            <person name="Sundaram J.P."/>
            <person name="Sutton G."/>
            <person name="Turner G."/>
            <person name="Venter J.C."/>
            <person name="White O.R."/>
            <person name="Whitty B.R."/>
            <person name="Youngman P."/>
            <person name="Wolfe K.H."/>
            <person name="Goldman G.H."/>
            <person name="Wortman J.R."/>
            <person name="Jiang B."/>
            <person name="Denning D.W."/>
            <person name="Nierman W.C."/>
        </authorList>
    </citation>
    <scope>NUCLEOTIDE SEQUENCE [LARGE SCALE GENOMIC DNA]</scope>
    <source>
        <strain evidence="2">ATCC 1007 / CBS 513.65 / DSM 816 / NCTC 3887 / NRRL 1</strain>
    </source>
</reference>
<evidence type="ECO:0000313" key="2">
    <source>
        <dbReference type="Proteomes" id="UP000006701"/>
    </source>
</evidence>
<dbReference type="HOGENOM" id="CLU_2209424_0_0_1"/>
<dbReference type="RefSeq" id="XP_001268795.1">
    <property type="nucleotide sequence ID" value="XM_001268794.1"/>
</dbReference>
<protein>
    <submittedName>
        <fullName evidence="1">Uncharacterized protein</fullName>
    </submittedName>
</protein>